<dbReference type="Proteomes" id="UP000356253">
    <property type="component" value="Unassembled WGS sequence"/>
</dbReference>
<reference evidence="1" key="1">
    <citation type="submission" date="2019-09" db="EMBL/GenBank/DDBJ databases">
        <authorList>
            <person name="Rodrigo-Torres L."/>
            <person name="Arahal R. D."/>
            <person name="Lucena T."/>
        </authorList>
    </citation>
    <scope>NUCLEOTIDE SEQUENCE</scope>
    <source>
        <strain evidence="1">ISS653</strain>
    </source>
</reference>
<proteinExistence type="predicted"/>
<gene>
    <name evidence="1" type="ORF">FVB9532_00175</name>
</gene>
<comment type="caution">
    <text evidence="1">The sequence shown here is derived from an EMBL/GenBank/DDBJ whole genome shotgun (WGS) entry which is preliminary data.</text>
</comment>
<accession>A0AC61Y389</accession>
<evidence type="ECO:0000313" key="1">
    <source>
        <dbReference type="EMBL" id="VVU98926.1"/>
    </source>
</evidence>
<name>A0AC61Y389_9FLAO</name>
<dbReference type="EMBL" id="CABVMM010000001">
    <property type="protein sequence ID" value="VVU98926.1"/>
    <property type="molecule type" value="Genomic_DNA"/>
</dbReference>
<evidence type="ECO:0000313" key="2">
    <source>
        <dbReference type="Proteomes" id="UP000356253"/>
    </source>
</evidence>
<organism evidence="1 2">
    <name type="scientific">Mesonia oceanica</name>
    <dbReference type="NCBI Taxonomy" id="2687242"/>
    <lineage>
        <taxon>Bacteria</taxon>
        <taxon>Pseudomonadati</taxon>
        <taxon>Bacteroidota</taxon>
        <taxon>Flavobacteriia</taxon>
        <taxon>Flavobacteriales</taxon>
        <taxon>Flavobacteriaceae</taxon>
        <taxon>Mesonia</taxon>
    </lineage>
</organism>
<sequence length="199" mass="22189">MKKILLSFLLIFCSFFANAQFYGGFCFDCESSIEAGVVYSNISGLEGASPKAGFYIGFYQFAYLSDDFALRAGTSYSNIGAEVDGYENPLVIHSIGFPLSLHYQYKYSFQVFAGGELGTNFFGQLPAYESEDTFDNSFEFSDQFTSFDASIIIGAGKIFFDTIDVNIRYNLGVTNINKDINGPKLKKNWLTLSVGYTFR</sequence>
<keyword evidence="2" id="KW-1185">Reference proteome</keyword>
<protein>
    <submittedName>
        <fullName evidence="1">Uncharacterized protein</fullName>
    </submittedName>
</protein>